<sequence>MEDNNFSRRISILTVFVLFLNFFFLKTVGYFGLAALFVTAFLALIVGFLSPNKFKKNSTQLTALTIMVALFSLILVTRANRTVTNLITVLGLNLLLLTHYTLVGGRLVRSSAELILVSGRTFIEYLKTLAWIFSGGLTKPSPETNSQVIFPAKSFKKVPLISVVVGLIISVPILAVLLGLLSRGDPIFGKAVQDILNSPLIKELIPRGLLTLTFFAGLLPFLFIKHADSFKNPVAKLQRFNFIHEYSTVMTLVALVLGAFLIVQWQYIFIPPVTGIDLSQFGFSTYSEYVNRGFDELLLAAFVIYTLVWTGLIILRSPHATSKKLLKILQLVVLSEFTVFVFSVFRRIYLYQHYHGLTLIRAYGGFFLALLLIYTAILFARHFWVKRWVLVDVLATVVIAIIFGLFNVENTIALYHPPTVNGRVDFTYLARLSADGYEGWVSSYKQVKSLLNNPTFNNKANYSFATPPGESRSDAPFSDEDRHVIAYSGVALEKLMENYNELIYKYGAENELKDYLTRMLEYSIRRVEISLSSPIFTRTTNIDTAEFTAERNRHKQELANLKTSMSEFLEDIKQGKTLPNQVRLTFYSPVQNIYMASERKVNFKQDICAYYNICTSNSNSSYWPSSPPHGFYSIAYRENSERKSWLDRLLIWNSSETEAYRKIKSGMPIDELLQLQEKYFDYFRAVAILASNGSEYNYNADINLNVPFLKPL</sequence>
<proteinExistence type="predicted"/>
<feature type="transmembrane region" description="Helical" evidence="1">
    <location>
        <begin position="245"/>
        <end position="268"/>
    </location>
</feature>
<evidence type="ECO:0000256" key="1">
    <source>
        <dbReference type="SAM" id="Phobius"/>
    </source>
</evidence>
<feature type="transmembrane region" description="Helical" evidence="1">
    <location>
        <begin position="328"/>
        <end position="348"/>
    </location>
</feature>
<feature type="transmembrane region" description="Helical" evidence="1">
    <location>
        <begin position="204"/>
        <end position="224"/>
    </location>
</feature>
<feature type="transmembrane region" description="Helical" evidence="1">
    <location>
        <begin position="160"/>
        <end position="184"/>
    </location>
</feature>
<feature type="transmembrane region" description="Helical" evidence="1">
    <location>
        <begin position="387"/>
        <end position="406"/>
    </location>
</feature>
<feature type="transmembrane region" description="Helical" evidence="1">
    <location>
        <begin position="30"/>
        <end position="49"/>
    </location>
</feature>
<protein>
    <submittedName>
        <fullName evidence="2">Uncharacterized protein</fullName>
    </submittedName>
</protein>
<gene>
    <name evidence="2" type="ORF">A2125_02190</name>
</gene>
<feature type="transmembrane region" description="Helical" evidence="1">
    <location>
        <begin position="7"/>
        <end position="24"/>
    </location>
</feature>
<evidence type="ECO:0000313" key="2">
    <source>
        <dbReference type="EMBL" id="OGM06113.1"/>
    </source>
</evidence>
<comment type="caution">
    <text evidence="2">The sequence shown here is derived from an EMBL/GenBank/DDBJ whole genome shotgun (WGS) entry which is preliminary data.</text>
</comment>
<feature type="transmembrane region" description="Helical" evidence="1">
    <location>
        <begin position="61"/>
        <end position="79"/>
    </location>
</feature>
<evidence type="ECO:0000313" key="3">
    <source>
        <dbReference type="Proteomes" id="UP000178812"/>
    </source>
</evidence>
<dbReference type="AlphaFoldDB" id="A0A1F7WTM9"/>
<keyword evidence="1" id="KW-0812">Transmembrane</keyword>
<dbReference type="InterPro" id="IPR025291">
    <property type="entry name" value="DUF4153"/>
</dbReference>
<dbReference type="EMBL" id="MGFM01000003">
    <property type="protein sequence ID" value="OGM06113.1"/>
    <property type="molecule type" value="Genomic_DNA"/>
</dbReference>
<name>A0A1F7WTM9_9BACT</name>
<dbReference type="Pfam" id="PF13687">
    <property type="entry name" value="DUF4153"/>
    <property type="match status" value="1"/>
</dbReference>
<dbReference type="Proteomes" id="UP000178812">
    <property type="component" value="Unassembled WGS sequence"/>
</dbReference>
<keyword evidence="1" id="KW-1133">Transmembrane helix</keyword>
<feature type="transmembrane region" description="Helical" evidence="1">
    <location>
        <begin position="85"/>
        <end position="103"/>
    </location>
</feature>
<keyword evidence="1" id="KW-0472">Membrane</keyword>
<accession>A0A1F7WTM9</accession>
<organism evidence="2 3">
    <name type="scientific">Candidatus Woesebacteria bacterium GWB1_43_5</name>
    <dbReference type="NCBI Taxonomy" id="1802474"/>
    <lineage>
        <taxon>Bacteria</taxon>
        <taxon>Candidatus Woeseibacteriota</taxon>
    </lineage>
</organism>
<feature type="transmembrane region" description="Helical" evidence="1">
    <location>
        <begin position="360"/>
        <end position="380"/>
    </location>
</feature>
<reference evidence="2 3" key="1">
    <citation type="journal article" date="2016" name="Nat. Commun.">
        <title>Thousands of microbial genomes shed light on interconnected biogeochemical processes in an aquifer system.</title>
        <authorList>
            <person name="Anantharaman K."/>
            <person name="Brown C.T."/>
            <person name="Hug L.A."/>
            <person name="Sharon I."/>
            <person name="Castelle C.J."/>
            <person name="Probst A.J."/>
            <person name="Thomas B.C."/>
            <person name="Singh A."/>
            <person name="Wilkins M.J."/>
            <person name="Karaoz U."/>
            <person name="Brodie E.L."/>
            <person name="Williams K.H."/>
            <person name="Hubbard S.S."/>
            <person name="Banfield J.F."/>
        </authorList>
    </citation>
    <scope>NUCLEOTIDE SEQUENCE [LARGE SCALE GENOMIC DNA]</scope>
</reference>
<feature type="transmembrane region" description="Helical" evidence="1">
    <location>
        <begin position="297"/>
        <end position="316"/>
    </location>
</feature>